<dbReference type="Pfam" id="PF01135">
    <property type="entry name" value="PCMT"/>
    <property type="match status" value="1"/>
</dbReference>
<name>A0A1I2YMJ3_9RHOB</name>
<gene>
    <name evidence="4" type="ORF">SAMN04488021_10516</name>
</gene>
<dbReference type="GO" id="GO:0005737">
    <property type="term" value="C:cytoplasm"/>
    <property type="evidence" value="ECO:0007669"/>
    <property type="project" value="TreeGrafter"/>
</dbReference>
<evidence type="ECO:0000256" key="3">
    <source>
        <dbReference type="ARBA" id="ARBA00030757"/>
    </source>
</evidence>
<dbReference type="OrthoDB" id="9798496at2"/>
<dbReference type="PANTHER" id="PTHR11579">
    <property type="entry name" value="PROTEIN-L-ISOASPARTATE O-METHYLTRANSFERASE"/>
    <property type="match status" value="1"/>
</dbReference>
<dbReference type="EMBL" id="FOPU01000005">
    <property type="protein sequence ID" value="SFH26720.1"/>
    <property type="molecule type" value="Genomic_DNA"/>
</dbReference>
<dbReference type="Gene3D" id="3.40.50.150">
    <property type="entry name" value="Vaccinia Virus protein VP39"/>
    <property type="match status" value="1"/>
</dbReference>
<dbReference type="Proteomes" id="UP000183635">
    <property type="component" value="Unassembled WGS sequence"/>
</dbReference>
<evidence type="ECO:0000313" key="5">
    <source>
        <dbReference type="Proteomes" id="UP000183635"/>
    </source>
</evidence>
<evidence type="ECO:0000313" key="4">
    <source>
        <dbReference type="EMBL" id="SFH26720.1"/>
    </source>
</evidence>
<dbReference type="InterPro" id="IPR000682">
    <property type="entry name" value="PCMT"/>
</dbReference>
<organism evidence="4 5">
    <name type="scientific">Paracoccus aminovorans</name>
    <dbReference type="NCBI Taxonomy" id="34004"/>
    <lineage>
        <taxon>Bacteria</taxon>
        <taxon>Pseudomonadati</taxon>
        <taxon>Pseudomonadota</taxon>
        <taxon>Alphaproteobacteria</taxon>
        <taxon>Rhodobacterales</taxon>
        <taxon>Paracoccaceae</taxon>
        <taxon>Paracoccus</taxon>
    </lineage>
</organism>
<sequence>MIDFAQRRTMMVDTQVRPNDVTSYPVIEAMLTVPREQFVPEARRDVAYAGQNIALGAADRVLLEPRTLGKMMDVLDLQAGDLVLDLGCGYGYSAAVIACIAEAVVAVEEDADMAAEAEARLAAQDVFNVAVVKGPLAEGCPGQAPYDAILVEGAIEEFPDVLAQQLREGGRVVALFREGNLGVVRLGRKLDGRINWRFSFNADAPVLPGFARRRGFVL</sequence>
<keyword evidence="5" id="KW-1185">Reference proteome</keyword>
<comment type="similarity">
    <text evidence="1">Belongs to the methyltransferase superfamily. L-isoaspartyl/D-aspartyl protein methyltransferase family.</text>
</comment>
<dbReference type="CDD" id="cd02440">
    <property type="entry name" value="AdoMet_MTases"/>
    <property type="match status" value="1"/>
</dbReference>
<dbReference type="SUPFAM" id="SSF53335">
    <property type="entry name" value="S-adenosyl-L-methionine-dependent methyltransferases"/>
    <property type="match status" value="1"/>
</dbReference>
<evidence type="ECO:0000256" key="1">
    <source>
        <dbReference type="ARBA" id="ARBA00005369"/>
    </source>
</evidence>
<dbReference type="RefSeq" id="WP_074966408.1">
    <property type="nucleotide sequence ID" value="NZ_CBCRYP010000017.1"/>
</dbReference>
<dbReference type="InterPro" id="IPR029063">
    <property type="entry name" value="SAM-dependent_MTases_sf"/>
</dbReference>
<dbReference type="STRING" id="34004.SAMN04488021_10516"/>
<protein>
    <recommendedName>
        <fullName evidence="2">Protein-L-isoaspartate O-methyltransferase</fullName>
    </recommendedName>
    <alternativeName>
        <fullName evidence="3">Protein L-isoaspartyl methyltransferase</fullName>
    </alternativeName>
</protein>
<keyword evidence="4" id="KW-0489">Methyltransferase</keyword>
<dbReference type="GO" id="GO:0032259">
    <property type="term" value="P:methylation"/>
    <property type="evidence" value="ECO:0007669"/>
    <property type="project" value="UniProtKB-KW"/>
</dbReference>
<dbReference type="AlphaFoldDB" id="A0A1I2YMJ3"/>
<dbReference type="PANTHER" id="PTHR11579:SF18">
    <property type="entry name" value="PROTEIN-L-ISOASPARTATE O-METHYLTRANSFERASE"/>
    <property type="match status" value="1"/>
</dbReference>
<keyword evidence="4" id="KW-0808">Transferase</keyword>
<evidence type="ECO:0000256" key="2">
    <source>
        <dbReference type="ARBA" id="ARBA00013346"/>
    </source>
</evidence>
<proteinExistence type="inferred from homology"/>
<accession>A0A1I2YMJ3</accession>
<reference evidence="4 5" key="1">
    <citation type="submission" date="2016-10" db="EMBL/GenBank/DDBJ databases">
        <authorList>
            <person name="de Groot N.N."/>
        </authorList>
    </citation>
    <scope>NUCLEOTIDE SEQUENCE [LARGE SCALE GENOMIC DNA]</scope>
    <source>
        <strain evidence="4 5">DSM 8537</strain>
    </source>
</reference>
<dbReference type="GO" id="GO:0004719">
    <property type="term" value="F:protein-L-isoaspartate (D-aspartate) O-methyltransferase activity"/>
    <property type="evidence" value="ECO:0007669"/>
    <property type="project" value="InterPro"/>
</dbReference>